<dbReference type="PANTHER" id="PTHR33164:SF106">
    <property type="entry name" value="TRANSCRIPTIONAL REGULATORY PROTEIN"/>
    <property type="match status" value="1"/>
</dbReference>
<dbReference type="InterPro" id="IPR000835">
    <property type="entry name" value="HTH_MarR-typ"/>
</dbReference>
<dbReference type="SUPFAM" id="SSF46785">
    <property type="entry name" value="Winged helix' DNA-binding domain"/>
    <property type="match status" value="1"/>
</dbReference>
<evidence type="ECO:0000259" key="2">
    <source>
        <dbReference type="PROSITE" id="PS50995"/>
    </source>
</evidence>
<dbReference type="InterPro" id="IPR039422">
    <property type="entry name" value="MarR/SlyA-like"/>
</dbReference>
<dbReference type="PANTHER" id="PTHR33164">
    <property type="entry name" value="TRANSCRIPTIONAL REGULATOR, MARR FAMILY"/>
    <property type="match status" value="1"/>
</dbReference>
<dbReference type="AlphaFoldDB" id="A0A6J4TCJ2"/>
<feature type="compositionally biased region" description="Basic and acidic residues" evidence="1">
    <location>
        <begin position="132"/>
        <end position="149"/>
    </location>
</feature>
<dbReference type="Pfam" id="PF01047">
    <property type="entry name" value="MarR"/>
    <property type="match status" value="1"/>
</dbReference>
<dbReference type="GO" id="GO:0006950">
    <property type="term" value="P:response to stress"/>
    <property type="evidence" value="ECO:0007669"/>
    <property type="project" value="TreeGrafter"/>
</dbReference>
<reference evidence="3" key="1">
    <citation type="submission" date="2020-02" db="EMBL/GenBank/DDBJ databases">
        <authorList>
            <person name="Meier V. D."/>
        </authorList>
    </citation>
    <scope>NUCLEOTIDE SEQUENCE</scope>
    <source>
        <strain evidence="3">AVDCRST_MAG05</strain>
    </source>
</reference>
<proteinExistence type="predicted"/>
<accession>A0A6J4TCJ2</accession>
<evidence type="ECO:0000256" key="1">
    <source>
        <dbReference type="SAM" id="MobiDB-lite"/>
    </source>
</evidence>
<dbReference type="PROSITE" id="PS50995">
    <property type="entry name" value="HTH_MARR_2"/>
    <property type="match status" value="1"/>
</dbReference>
<feature type="region of interest" description="Disordered" evidence="1">
    <location>
        <begin position="127"/>
        <end position="149"/>
    </location>
</feature>
<dbReference type="PRINTS" id="PR00598">
    <property type="entry name" value="HTHMARR"/>
</dbReference>
<evidence type="ECO:0000313" key="3">
    <source>
        <dbReference type="EMBL" id="CAA9519157.1"/>
    </source>
</evidence>
<dbReference type="GO" id="GO:0003700">
    <property type="term" value="F:DNA-binding transcription factor activity"/>
    <property type="evidence" value="ECO:0007669"/>
    <property type="project" value="InterPro"/>
</dbReference>
<gene>
    <name evidence="3" type="ORF">AVDCRST_MAG05-3498</name>
</gene>
<feature type="domain" description="HTH marR-type" evidence="2">
    <location>
        <begin position="1"/>
        <end position="127"/>
    </location>
</feature>
<protein>
    <submittedName>
        <fullName evidence="3">Transcriptional regulator, MarR family</fullName>
    </submittedName>
</protein>
<dbReference type="InterPro" id="IPR036388">
    <property type="entry name" value="WH-like_DNA-bd_sf"/>
</dbReference>
<dbReference type="EMBL" id="CADCVM010000389">
    <property type="protein sequence ID" value="CAA9519157.1"/>
    <property type="molecule type" value="Genomic_DNA"/>
</dbReference>
<dbReference type="InterPro" id="IPR036390">
    <property type="entry name" value="WH_DNA-bd_sf"/>
</dbReference>
<dbReference type="SMART" id="SM00347">
    <property type="entry name" value="HTH_MARR"/>
    <property type="match status" value="1"/>
</dbReference>
<sequence length="149" mass="16320">MVREHSSAAARYAAALARRMGVGTSEVAALEHLQAAGPMTPGRLGGRLSMSPAAVTALVDRLERRGHVERMPNPEDRRSALVRETEKGLGESLGHLWPYIEEMRGIEEGFTEEERAVISRFLKAATEAANQHAEKLSEERRGPPAKPEV</sequence>
<name>A0A6J4TCJ2_9ACTN</name>
<dbReference type="Gene3D" id="1.10.10.10">
    <property type="entry name" value="Winged helix-like DNA-binding domain superfamily/Winged helix DNA-binding domain"/>
    <property type="match status" value="1"/>
</dbReference>
<organism evidence="3">
    <name type="scientific">uncultured Rubrobacteraceae bacterium</name>
    <dbReference type="NCBI Taxonomy" id="349277"/>
    <lineage>
        <taxon>Bacteria</taxon>
        <taxon>Bacillati</taxon>
        <taxon>Actinomycetota</taxon>
        <taxon>Rubrobacteria</taxon>
        <taxon>Rubrobacterales</taxon>
        <taxon>Rubrobacteraceae</taxon>
        <taxon>environmental samples</taxon>
    </lineage>
</organism>